<dbReference type="GO" id="GO:0006355">
    <property type="term" value="P:regulation of DNA-templated transcription"/>
    <property type="evidence" value="ECO:0007669"/>
    <property type="project" value="InterPro"/>
</dbReference>
<accession>A0A367KKL3</accession>
<dbReference type="SMART" id="SM00401">
    <property type="entry name" value="ZnF_GATA"/>
    <property type="match status" value="1"/>
</dbReference>
<dbReference type="InterPro" id="IPR000014">
    <property type="entry name" value="PAS"/>
</dbReference>
<keyword evidence="7" id="KW-0675">Receptor</keyword>
<keyword evidence="2 4" id="KW-0863">Zinc-finger</keyword>
<evidence type="ECO:0000313" key="8">
    <source>
        <dbReference type="Proteomes" id="UP000253551"/>
    </source>
</evidence>
<evidence type="ECO:0000313" key="7">
    <source>
        <dbReference type="EMBL" id="RCI02680.1"/>
    </source>
</evidence>
<dbReference type="STRING" id="4846.A0A367KKL3"/>
<organism evidence="7 8">
    <name type="scientific">Rhizopus stolonifer</name>
    <name type="common">Rhizopus nigricans</name>
    <dbReference type="NCBI Taxonomy" id="4846"/>
    <lineage>
        <taxon>Eukaryota</taxon>
        <taxon>Fungi</taxon>
        <taxon>Fungi incertae sedis</taxon>
        <taxon>Mucoromycota</taxon>
        <taxon>Mucoromycotina</taxon>
        <taxon>Mucoromycetes</taxon>
        <taxon>Mucorales</taxon>
        <taxon>Mucorineae</taxon>
        <taxon>Rhizopodaceae</taxon>
        <taxon>Rhizopus</taxon>
    </lineage>
</organism>
<dbReference type="CDD" id="cd00130">
    <property type="entry name" value="PAS"/>
    <property type="match status" value="1"/>
</dbReference>
<dbReference type="Pfam" id="PF08447">
    <property type="entry name" value="PAS_3"/>
    <property type="match status" value="1"/>
</dbReference>
<dbReference type="InterPro" id="IPR013088">
    <property type="entry name" value="Znf_NHR/GATA"/>
</dbReference>
<protein>
    <submittedName>
        <fullName evidence="7">Blue light receptor</fullName>
    </submittedName>
</protein>
<feature type="domain" description="PAS" evidence="5">
    <location>
        <begin position="21"/>
        <end position="91"/>
    </location>
</feature>
<keyword evidence="3" id="KW-0862">Zinc</keyword>
<keyword evidence="1" id="KW-0479">Metal-binding</keyword>
<gene>
    <name evidence="7" type="primary">WC2_5</name>
    <name evidence="7" type="ORF">CU098_009207</name>
</gene>
<comment type="caution">
    <text evidence="7">The sequence shown here is derived from an EMBL/GenBank/DDBJ whole genome shotgun (WGS) entry which is preliminary data.</text>
</comment>
<dbReference type="Gene3D" id="3.30.450.20">
    <property type="entry name" value="PAS domain"/>
    <property type="match status" value="1"/>
</dbReference>
<dbReference type="Proteomes" id="UP000253551">
    <property type="component" value="Unassembled WGS sequence"/>
</dbReference>
<dbReference type="SUPFAM" id="SSF55785">
    <property type="entry name" value="PYP-like sensor domain (PAS domain)"/>
    <property type="match status" value="1"/>
</dbReference>
<evidence type="ECO:0000256" key="3">
    <source>
        <dbReference type="ARBA" id="ARBA00022833"/>
    </source>
</evidence>
<dbReference type="PANTHER" id="PTHR47255">
    <property type="entry name" value="GATA TRANSCRIPTION FACTOR 22-RELATED"/>
    <property type="match status" value="1"/>
</dbReference>
<evidence type="ECO:0000256" key="1">
    <source>
        <dbReference type="ARBA" id="ARBA00022723"/>
    </source>
</evidence>
<dbReference type="PANTHER" id="PTHR47255:SF4">
    <property type="entry name" value="GATA ZINC FINGER DOMAIN-CONTAINING PROTEIN 12"/>
    <property type="match status" value="1"/>
</dbReference>
<dbReference type="InterPro" id="IPR035965">
    <property type="entry name" value="PAS-like_dom_sf"/>
</dbReference>
<feature type="domain" description="GATA-type" evidence="6">
    <location>
        <begin position="245"/>
        <end position="278"/>
    </location>
</feature>
<dbReference type="InterPro" id="IPR052138">
    <property type="entry name" value="GATA_ZnFinger_Domain"/>
</dbReference>
<keyword evidence="8" id="KW-1185">Reference proteome</keyword>
<dbReference type="SUPFAM" id="SSF57716">
    <property type="entry name" value="Glucocorticoid receptor-like (DNA-binding domain)"/>
    <property type="match status" value="1"/>
</dbReference>
<dbReference type="EMBL" id="PJQM01001300">
    <property type="protein sequence ID" value="RCI02680.1"/>
    <property type="molecule type" value="Genomic_DNA"/>
</dbReference>
<dbReference type="NCBIfam" id="TIGR00229">
    <property type="entry name" value="sensory_box"/>
    <property type="match status" value="1"/>
</dbReference>
<dbReference type="CDD" id="cd00202">
    <property type="entry name" value="ZnF_GATA"/>
    <property type="match status" value="1"/>
</dbReference>
<reference evidence="7 8" key="1">
    <citation type="journal article" date="2018" name="G3 (Bethesda)">
        <title>Phylogenetic and Phylogenomic Definition of Rhizopus Species.</title>
        <authorList>
            <person name="Gryganskyi A.P."/>
            <person name="Golan J."/>
            <person name="Dolatabadi S."/>
            <person name="Mondo S."/>
            <person name="Robb S."/>
            <person name="Idnurm A."/>
            <person name="Muszewska A."/>
            <person name="Steczkiewicz K."/>
            <person name="Masonjones S."/>
            <person name="Liao H.L."/>
            <person name="Gajdeczka M.T."/>
            <person name="Anike F."/>
            <person name="Vuek A."/>
            <person name="Anishchenko I.M."/>
            <person name="Voigt K."/>
            <person name="de Hoog G.S."/>
            <person name="Smith M.E."/>
            <person name="Heitman J."/>
            <person name="Vilgalys R."/>
            <person name="Stajich J.E."/>
        </authorList>
    </citation>
    <scope>NUCLEOTIDE SEQUENCE [LARGE SCALE GENOMIC DNA]</scope>
    <source>
        <strain evidence="7 8">LSU 92-RS-03</strain>
    </source>
</reference>
<evidence type="ECO:0000259" key="6">
    <source>
        <dbReference type="PROSITE" id="PS50114"/>
    </source>
</evidence>
<dbReference type="InterPro" id="IPR000679">
    <property type="entry name" value="Znf_GATA"/>
</dbReference>
<dbReference type="AlphaFoldDB" id="A0A367KKL3"/>
<evidence type="ECO:0000256" key="2">
    <source>
        <dbReference type="ARBA" id="ARBA00022771"/>
    </source>
</evidence>
<evidence type="ECO:0000259" key="5">
    <source>
        <dbReference type="PROSITE" id="PS50112"/>
    </source>
</evidence>
<dbReference type="OrthoDB" id="2162994at2759"/>
<dbReference type="GO" id="GO:0043565">
    <property type="term" value="F:sequence-specific DNA binding"/>
    <property type="evidence" value="ECO:0007669"/>
    <property type="project" value="InterPro"/>
</dbReference>
<dbReference type="Pfam" id="PF00320">
    <property type="entry name" value="GATA"/>
    <property type="match status" value="1"/>
</dbReference>
<evidence type="ECO:0000256" key="4">
    <source>
        <dbReference type="PROSITE-ProRule" id="PRU00094"/>
    </source>
</evidence>
<dbReference type="Gene3D" id="3.30.50.10">
    <property type="entry name" value="Erythroid Transcription Factor GATA-1, subunit A"/>
    <property type="match status" value="1"/>
</dbReference>
<dbReference type="InterPro" id="IPR013655">
    <property type="entry name" value="PAS_fold_3"/>
</dbReference>
<dbReference type="SMART" id="SM00091">
    <property type="entry name" value="PAS"/>
    <property type="match status" value="1"/>
</dbReference>
<dbReference type="GO" id="GO:0008270">
    <property type="term" value="F:zinc ion binding"/>
    <property type="evidence" value="ECO:0007669"/>
    <property type="project" value="UniProtKB-KW"/>
</dbReference>
<name>A0A367KKL3_RHIST</name>
<sequence length="290" mass="33292">MDTQQIIKLNLNHNTGEFTRRRNWSSNILESLRDVVHVLNGDLVFIYCSPASSEFLGYKPNELVGHAFTEYMHVDDVDMFVRELKQSQSMMRTLKCVYRFLRKDGKYTTLETRGQFYKHGFFGHARRIPTETSQSIDAFLDLKMENEMLKRKLAMIKRKMRAHDSSEEDEDMPASNVYTQGVSASYDINQSLAMFTGLRYDLGERALGISLGLKNGELTTVNALPIKNKASDPIRLGKKKRMDKEDEERICTDCGTTEAPEWRRGPQGPKTLCNACGLRWSKTQKKLGQK</sequence>
<dbReference type="PROSITE" id="PS50112">
    <property type="entry name" value="PAS"/>
    <property type="match status" value="1"/>
</dbReference>
<dbReference type="PROSITE" id="PS50114">
    <property type="entry name" value="GATA_ZN_FINGER_2"/>
    <property type="match status" value="1"/>
</dbReference>
<proteinExistence type="predicted"/>